<protein>
    <submittedName>
        <fullName evidence="2">Uncharacterized protein</fullName>
    </submittedName>
</protein>
<sequence>MEGLSVGGGGASSSELPSFDLNFPPPADEPEPAASMPADEPEPAASLTPEDLLGDRERLMELEDRLLIGRPPLEASKKHLLLMNQLRVEKKVMDALMLDEIPAEVIHENRQKLREILLYPEGKLLHYNKYAKLYYDANRDFHTSTLLKWLRKAKRSYDIDLPFPPQKRRRRR</sequence>
<gene>
    <name evidence="2" type="ORF">CCACVL1_03365</name>
</gene>
<accession>A0A1R3JZV8</accession>
<dbReference type="EMBL" id="AWWV01006660">
    <property type="protein sequence ID" value="OMP00364.1"/>
    <property type="molecule type" value="Genomic_DNA"/>
</dbReference>
<proteinExistence type="predicted"/>
<organism evidence="2 3">
    <name type="scientific">Corchorus capsularis</name>
    <name type="common">Jute</name>
    <dbReference type="NCBI Taxonomy" id="210143"/>
    <lineage>
        <taxon>Eukaryota</taxon>
        <taxon>Viridiplantae</taxon>
        <taxon>Streptophyta</taxon>
        <taxon>Embryophyta</taxon>
        <taxon>Tracheophyta</taxon>
        <taxon>Spermatophyta</taxon>
        <taxon>Magnoliopsida</taxon>
        <taxon>eudicotyledons</taxon>
        <taxon>Gunneridae</taxon>
        <taxon>Pentapetalae</taxon>
        <taxon>rosids</taxon>
        <taxon>malvids</taxon>
        <taxon>Malvales</taxon>
        <taxon>Malvaceae</taxon>
        <taxon>Grewioideae</taxon>
        <taxon>Apeibeae</taxon>
        <taxon>Corchorus</taxon>
    </lineage>
</organism>
<dbReference type="AlphaFoldDB" id="A0A1R3JZV8"/>
<dbReference type="Gramene" id="OMP00364">
    <property type="protein sequence ID" value="OMP00364"/>
    <property type="gene ID" value="CCACVL1_03365"/>
</dbReference>
<evidence type="ECO:0000256" key="1">
    <source>
        <dbReference type="SAM" id="MobiDB-lite"/>
    </source>
</evidence>
<feature type="compositionally biased region" description="Gly residues" evidence="1">
    <location>
        <begin position="1"/>
        <end position="11"/>
    </location>
</feature>
<name>A0A1R3JZV8_COCAP</name>
<reference evidence="2 3" key="1">
    <citation type="submission" date="2013-09" db="EMBL/GenBank/DDBJ databases">
        <title>Corchorus capsularis genome sequencing.</title>
        <authorList>
            <person name="Alam M."/>
            <person name="Haque M.S."/>
            <person name="Islam M.S."/>
            <person name="Emdad E.M."/>
            <person name="Islam M.M."/>
            <person name="Ahmed B."/>
            <person name="Halim A."/>
            <person name="Hossen Q.M.M."/>
            <person name="Hossain M.Z."/>
            <person name="Ahmed R."/>
            <person name="Khan M.M."/>
            <person name="Islam R."/>
            <person name="Rashid M.M."/>
            <person name="Khan S.A."/>
            <person name="Rahman M.S."/>
            <person name="Alam M."/>
        </authorList>
    </citation>
    <scope>NUCLEOTIDE SEQUENCE [LARGE SCALE GENOMIC DNA]</scope>
    <source>
        <strain evidence="3">cv. CVL-1</strain>
        <tissue evidence="2">Whole seedling</tissue>
    </source>
</reference>
<comment type="caution">
    <text evidence="2">The sequence shown here is derived from an EMBL/GenBank/DDBJ whole genome shotgun (WGS) entry which is preliminary data.</text>
</comment>
<evidence type="ECO:0000313" key="3">
    <source>
        <dbReference type="Proteomes" id="UP000188268"/>
    </source>
</evidence>
<feature type="compositionally biased region" description="Low complexity" evidence="1">
    <location>
        <begin position="32"/>
        <end position="46"/>
    </location>
</feature>
<evidence type="ECO:0000313" key="2">
    <source>
        <dbReference type="EMBL" id="OMP00364.1"/>
    </source>
</evidence>
<keyword evidence="3" id="KW-1185">Reference proteome</keyword>
<dbReference type="Proteomes" id="UP000188268">
    <property type="component" value="Unassembled WGS sequence"/>
</dbReference>
<feature type="region of interest" description="Disordered" evidence="1">
    <location>
        <begin position="1"/>
        <end position="52"/>
    </location>
</feature>
<dbReference type="OMA" id="IHENRQK"/>